<dbReference type="GO" id="GO:0005737">
    <property type="term" value="C:cytoplasm"/>
    <property type="evidence" value="ECO:0007669"/>
    <property type="project" value="InterPro"/>
</dbReference>
<keyword evidence="2 4" id="KW-0378">Hydrolase</keyword>
<dbReference type="GO" id="GO:0006935">
    <property type="term" value="P:chemotaxis"/>
    <property type="evidence" value="ECO:0007669"/>
    <property type="project" value="UniProtKB-UniRule"/>
</dbReference>
<dbReference type="Gene3D" id="3.30.1330.200">
    <property type="match status" value="1"/>
</dbReference>
<dbReference type="GO" id="GO:0008984">
    <property type="term" value="F:protein-glutamate methylesterase activity"/>
    <property type="evidence" value="ECO:0007669"/>
    <property type="project" value="UniProtKB-EC"/>
</dbReference>
<evidence type="ECO:0000256" key="3">
    <source>
        <dbReference type="ARBA" id="ARBA00048267"/>
    </source>
</evidence>
<feature type="active site" evidence="5">
    <location>
        <position position="319"/>
    </location>
</feature>
<dbReference type="HAMAP" id="MF_01440">
    <property type="entry name" value="CheD"/>
    <property type="match status" value="1"/>
</dbReference>
<dbReference type="PROSITE" id="PS50122">
    <property type="entry name" value="CHEB"/>
    <property type="match status" value="1"/>
</dbReference>
<keyword evidence="1 4" id="KW-0145">Chemotaxis</keyword>
<dbReference type="Pfam" id="PF01339">
    <property type="entry name" value="CheB_methylest"/>
    <property type="match status" value="1"/>
</dbReference>
<feature type="active site" evidence="5">
    <location>
        <position position="345"/>
    </location>
</feature>
<dbReference type="InterPro" id="IPR038592">
    <property type="entry name" value="CheD-like_sf"/>
</dbReference>
<accession>A0A128F2E9</accession>
<reference evidence="8" key="1">
    <citation type="submission" date="2016-02" db="EMBL/GenBank/DDBJ databases">
        <authorList>
            <person name="Rodrigo-Torres Lidia"/>
            <person name="Arahal R.David."/>
        </authorList>
    </citation>
    <scope>NUCLEOTIDE SEQUENCE [LARGE SCALE GENOMIC DNA]</scope>
    <source>
        <strain evidence="8">CECT 8713</strain>
    </source>
</reference>
<evidence type="ECO:0000259" key="6">
    <source>
        <dbReference type="PROSITE" id="PS50122"/>
    </source>
</evidence>
<comment type="catalytic activity">
    <reaction evidence="3">
        <text>[protein]-L-glutamate 5-O-methyl ester + H2O = L-glutamyl-[protein] + methanol + H(+)</text>
        <dbReference type="Rhea" id="RHEA:23236"/>
        <dbReference type="Rhea" id="RHEA-COMP:10208"/>
        <dbReference type="Rhea" id="RHEA-COMP:10311"/>
        <dbReference type="ChEBI" id="CHEBI:15377"/>
        <dbReference type="ChEBI" id="CHEBI:15378"/>
        <dbReference type="ChEBI" id="CHEBI:17790"/>
        <dbReference type="ChEBI" id="CHEBI:29973"/>
        <dbReference type="ChEBI" id="CHEBI:82795"/>
        <dbReference type="EC" id="3.1.1.61"/>
    </reaction>
</comment>
<dbReference type="PANTHER" id="PTHR42872:SF6">
    <property type="entry name" value="PROTEIN-GLUTAMATE METHYLESTERASE_PROTEIN-GLUTAMINE GLUTAMINASE"/>
    <property type="match status" value="1"/>
</dbReference>
<dbReference type="Proteomes" id="UP000073601">
    <property type="component" value="Unassembled WGS sequence"/>
</dbReference>
<dbReference type="GO" id="GO:0050568">
    <property type="term" value="F:protein-glutamine glutaminase activity"/>
    <property type="evidence" value="ECO:0007669"/>
    <property type="project" value="UniProtKB-UniRule"/>
</dbReference>
<evidence type="ECO:0000256" key="2">
    <source>
        <dbReference type="ARBA" id="ARBA00022801"/>
    </source>
</evidence>
<feature type="domain" description="CheB-type methylesterase" evidence="6">
    <location>
        <begin position="307"/>
        <end position="500"/>
    </location>
</feature>
<dbReference type="RefSeq" id="WP_062707359.1">
    <property type="nucleotide sequence ID" value="NZ_CAWRCI010000010.1"/>
</dbReference>
<comment type="catalytic activity">
    <reaction evidence="4">
        <text>L-glutaminyl-[protein] + H2O = L-glutamyl-[protein] + NH4(+)</text>
        <dbReference type="Rhea" id="RHEA:16441"/>
        <dbReference type="Rhea" id="RHEA-COMP:10207"/>
        <dbReference type="Rhea" id="RHEA-COMP:10208"/>
        <dbReference type="ChEBI" id="CHEBI:15377"/>
        <dbReference type="ChEBI" id="CHEBI:28938"/>
        <dbReference type="ChEBI" id="CHEBI:29973"/>
        <dbReference type="ChEBI" id="CHEBI:30011"/>
        <dbReference type="EC" id="3.5.1.44"/>
    </reaction>
</comment>
<organism evidence="7 8">
    <name type="scientific">Grimontia marina</name>
    <dbReference type="NCBI Taxonomy" id="646534"/>
    <lineage>
        <taxon>Bacteria</taxon>
        <taxon>Pseudomonadati</taxon>
        <taxon>Pseudomonadota</taxon>
        <taxon>Gammaproteobacteria</taxon>
        <taxon>Vibrionales</taxon>
        <taxon>Vibrionaceae</taxon>
        <taxon>Grimontia</taxon>
    </lineage>
</organism>
<feature type="active site" evidence="5">
    <location>
        <position position="442"/>
    </location>
</feature>
<dbReference type="InterPro" id="IPR035909">
    <property type="entry name" value="CheB_C"/>
</dbReference>
<dbReference type="Gene3D" id="3.40.50.180">
    <property type="entry name" value="Methylesterase CheB, C-terminal domain"/>
    <property type="match status" value="1"/>
</dbReference>
<dbReference type="AlphaFoldDB" id="A0A128F2E9"/>
<comment type="similarity">
    <text evidence="4">Belongs to the CheD family.</text>
</comment>
<dbReference type="CDD" id="cd16432">
    <property type="entry name" value="CheB_Rec"/>
    <property type="match status" value="1"/>
</dbReference>
<evidence type="ECO:0000256" key="5">
    <source>
        <dbReference type="PROSITE-ProRule" id="PRU00050"/>
    </source>
</evidence>
<gene>
    <name evidence="7" type="primary">cheB_3</name>
    <name evidence="4" type="synonym">cheD</name>
    <name evidence="7" type="ORF">GMA8713_01515</name>
</gene>
<evidence type="ECO:0000256" key="4">
    <source>
        <dbReference type="HAMAP-Rule" id="MF_01440"/>
    </source>
</evidence>
<dbReference type="OrthoDB" id="9793421at2"/>
<proteinExistence type="inferred from homology"/>
<dbReference type="GO" id="GO:0000156">
    <property type="term" value="F:phosphorelay response regulator activity"/>
    <property type="evidence" value="ECO:0007669"/>
    <property type="project" value="InterPro"/>
</dbReference>
<dbReference type="SUPFAM" id="SSF52738">
    <property type="entry name" value="Methylesterase CheB, C-terminal domain"/>
    <property type="match status" value="1"/>
</dbReference>
<comment type="function">
    <text evidence="4">Probably deamidates glutamine residues to glutamate on methyl-accepting chemotaxis receptors (MCPs), playing an important role in chemotaxis.</text>
</comment>
<dbReference type="Pfam" id="PF03975">
    <property type="entry name" value="CheD"/>
    <property type="match status" value="1"/>
</dbReference>
<dbReference type="InterPro" id="IPR005659">
    <property type="entry name" value="Chemorcpt_Glu_NH3ase_CheD"/>
</dbReference>
<evidence type="ECO:0000256" key="1">
    <source>
        <dbReference type="ARBA" id="ARBA00022500"/>
    </source>
</evidence>
<dbReference type="InterPro" id="IPR000673">
    <property type="entry name" value="Sig_transdc_resp-reg_Me-estase"/>
</dbReference>
<keyword evidence="8" id="KW-1185">Reference proteome</keyword>
<dbReference type="SUPFAM" id="SSF64438">
    <property type="entry name" value="CNF1/YfiH-like putative cysteine hydrolases"/>
    <property type="match status" value="1"/>
</dbReference>
<protein>
    <recommendedName>
        <fullName evidence="4">Probable chemoreceptor glutamine deamidase CheD</fullName>
        <ecNumber evidence="4">3.5.1.44</ecNumber>
    </recommendedName>
</protein>
<evidence type="ECO:0000313" key="8">
    <source>
        <dbReference type="Proteomes" id="UP000073601"/>
    </source>
</evidence>
<dbReference type="EC" id="3.5.1.44" evidence="4"/>
<name>A0A128F2E9_9GAMM</name>
<dbReference type="PANTHER" id="PTHR42872">
    <property type="entry name" value="PROTEIN-GLUTAMATE METHYLESTERASE/PROTEIN-GLUTAMINE GLUTAMINASE"/>
    <property type="match status" value="1"/>
</dbReference>
<dbReference type="InterPro" id="IPR011324">
    <property type="entry name" value="Cytotoxic_necrot_fac-like_cat"/>
</dbReference>
<dbReference type="CDD" id="cd16352">
    <property type="entry name" value="CheD"/>
    <property type="match status" value="1"/>
</dbReference>
<sequence>MADIQVSSGDLCFFFRKNAWMQTLVGTCVTVCICDRENQSGGMCHYRLPSAQNNFSQSSDANDFGSFAIPNLLRRFKQTSSRLENLTARVLGGAQLQGGDFLQSQQIGVRNISIALELLALYGLPVLGVSIGGVEGRQVRFNPFTGDVDFRFVSEHDTPPLNCHPKTSDVRRIYTTLGRSHLDTSWTDRVCGSDDVRVEHFADAKVLFDRAAKLAPDVVVMDPYHISGNDWLGGAKSNKTIPTILVSRAARSLSGIEYRKLNQVVGRYNFVTTPTTLNQVLASALAAKASIENLNAGGCLAEAHKTPAPFDIVVLLGASTGGIDALDCVVKHLPSPFPPVCIVQHIPPDYSHSLAEKLNKSCELKVCEAEDGALLEGSHVYVAPGGKHIRLMQLPDERVVVRVTEDPLVNGFRPSVDYLFQSALKLKKLNKVAVLMTGMGRDGAKGLLNLKRNGAFTITQDKESCAVYGMPRAAEELEAACRTVPLSGIADAIEFAVKLFQKTESKSLPKSLLISGDEG</sequence>
<dbReference type="EMBL" id="FIZY01000010">
    <property type="protein sequence ID" value="CZF80584.1"/>
    <property type="molecule type" value="Genomic_DNA"/>
</dbReference>
<evidence type="ECO:0000313" key="7">
    <source>
        <dbReference type="EMBL" id="CZF80584.1"/>
    </source>
</evidence>